<dbReference type="WBParaSite" id="PS1159_v2.g16818.t1">
    <property type="protein sequence ID" value="PS1159_v2.g16818.t1"/>
    <property type="gene ID" value="PS1159_v2.g16818"/>
</dbReference>
<protein>
    <submittedName>
        <fullName evidence="2">GDP-fucose protein O-fucosyltransferase 2</fullName>
    </submittedName>
</protein>
<accession>A0AC35FET3</accession>
<evidence type="ECO:0000313" key="2">
    <source>
        <dbReference type="WBParaSite" id="PS1159_v2.g16818.t1"/>
    </source>
</evidence>
<proteinExistence type="predicted"/>
<evidence type="ECO:0000313" key="1">
    <source>
        <dbReference type="Proteomes" id="UP000887580"/>
    </source>
</evidence>
<reference evidence="2" key="1">
    <citation type="submission" date="2022-11" db="UniProtKB">
        <authorList>
            <consortium name="WormBaseParasite"/>
        </authorList>
    </citation>
    <scope>IDENTIFICATION</scope>
</reference>
<dbReference type="Proteomes" id="UP000887580">
    <property type="component" value="Unplaced"/>
</dbReference>
<name>A0AC35FET3_9BILA</name>
<sequence>MKHLLQVFLSFILFNFIIITLCYVETEEDFITISSKSEDISVAKDRRYILYEINYGEGFNLRRDVYMRIAQTVQTLRKKGENFVLVLPPWGNLYHWRDRAQRIPWSELFDIKSLNLFIPVIEFEEFLNENGNIFDQVVYLQHYAEGWNNGKWEEKFDIRECIDAERYYSKDGGKMWKGFFYSYENIRAKNLTCLSIQGESKTLANAITLLFSDLNTVFIDRAETILHDSFGNNIYWKIRRSMRYASNLYKIAEEYRQKYLDSNSETDKIVFPEIWLDETDSERNAVGGKYISAHLRRQDFIRSHDKNVPSLKEAAIQLKNICEKLSIKKVFVATDADKSEIEQLSNLLSKYNIKLYYFIPETLLSDGAVSIIDQIIASKAFYFIGTHSSTFSYRIREDREIMHFSLESTFNDFCKHSKDVGNKEKCEQPAKWKIVY</sequence>
<organism evidence="1 2">
    <name type="scientific">Panagrolaimus sp. PS1159</name>
    <dbReference type="NCBI Taxonomy" id="55785"/>
    <lineage>
        <taxon>Eukaryota</taxon>
        <taxon>Metazoa</taxon>
        <taxon>Ecdysozoa</taxon>
        <taxon>Nematoda</taxon>
        <taxon>Chromadorea</taxon>
        <taxon>Rhabditida</taxon>
        <taxon>Tylenchina</taxon>
        <taxon>Panagrolaimomorpha</taxon>
        <taxon>Panagrolaimoidea</taxon>
        <taxon>Panagrolaimidae</taxon>
        <taxon>Panagrolaimus</taxon>
    </lineage>
</organism>